<evidence type="ECO:0000259" key="6">
    <source>
        <dbReference type="PROSITE" id="PS50011"/>
    </source>
</evidence>
<protein>
    <recommendedName>
        <fullName evidence="6">Protein kinase domain-containing protein</fullName>
    </recommendedName>
</protein>
<keyword evidence="5" id="KW-0472">Membrane</keyword>
<keyword evidence="3" id="KW-0067">ATP-binding</keyword>
<proteinExistence type="predicted"/>
<dbReference type="InterPro" id="IPR001245">
    <property type="entry name" value="Ser-Thr/Tyr_kinase_cat_dom"/>
</dbReference>
<dbReference type="Proteomes" id="UP000241769">
    <property type="component" value="Unassembled WGS sequence"/>
</dbReference>
<feature type="compositionally biased region" description="Polar residues" evidence="4">
    <location>
        <begin position="870"/>
        <end position="882"/>
    </location>
</feature>
<feature type="transmembrane region" description="Helical" evidence="5">
    <location>
        <begin position="1004"/>
        <end position="1029"/>
    </location>
</feature>
<feature type="compositionally biased region" description="Low complexity" evidence="4">
    <location>
        <begin position="883"/>
        <end position="896"/>
    </location>
</feature>
<gene>
    <name evidence="7" type="ORF">PROFUN_11603</name>
</gene>
<keyword evidence="3" id="KW-0547">Nucleotide-binding</keyword>
<dbReference type="InterPro" id="IPR000719">
    <property type="entry name" value="Prot_kinase_dom"/>
</dbReference>
<dbReference type="InterPro" id="IPR011009">
    <property type="entry name" value="Kinase-like_dom_sf"/>
</dbReference>
<accession>A0A2P6N2C3</accession>
<dbReference type="PANTHER" id="PTHR24416:SF611">
    <property type="entry name" value="TYROSINE-PROTEIN KINASE TRANSMEMBRANE RECEPTOR ROR"/>
    <property type="match status" value="1"/>
</dbReference>
<evidence type="ECO:0000256" key="5">
    <source>
        <dbReference type="SAM" id="Phobius"/>
    </source>
</evidence>
<dbReference type="Pfam" id="PF07714">
    <property type="entry name" value="PK_Tyr_Ser-Thr"/>
    <property type="match status" value="1"/>
</dbReference>
<evidence type="ECO:0000256" key="3">
    <source>
        <dbReference type="PROSITE-ProRule" id="PRU10141"/>
    </source>
</evidence>
<evidence type="ECO:0000256" key="4">
    <source>
        <dbReference type="SAM" id="MobiDB-lite"/>
    </source>
</evidence>
<feature type="domain" description="Protein kinase" evidence="6">
    <location>
        <begin position="1071"/>
        <end position="1324"/>
    </location>
</feature>
<dbReference type="SMART" id="SM00710">
    <property type="entry name" value="PbH1"/>
    <property type="match status" value="13"/>
</dbReference>
<dbReference type="PANTHER" id="PTHR24416">
    <property type="entry name" value="TYROSINE-PROTEIN KINASE RECEPTOR"/>
    <property type="match status" value="1"/>
</dbReference>
<dbReference type="GO" id="GO:0007169">
    <property type="term" value="P:cell surface receptor protein tyrosine kinase signaling pathway"/>
    <property type="evidence" value="ECO:0007669"/>
    <property type="project" value="TreeGrafter"/>
</dbReference>
<evidence type="ECO:0000313" key="8">
    <source>
        <dbReference type="Proteomes" id="UP000241769"/>
    </source>
</evidence>
<dbReference type="SMART" id="SM00219">
    <property type="entry name" value="TyrKc"/>
    <property type="match status" value="1"/>
</dbReference>
<dbReference type="InterPro" id="IPR011050">
    <property type="entry name" value="Pectin_lyase_fold/virulence"/>
</dbReference>
<organism evidence="7 8">
    <name type="scientific">Planoprotostelium fungivorum</name>
    <dbReference type="NCBI Taxonomy" id="1890364"/>
    <lineage>
        <taxon>Eukaryota</taxon>
        <taxon>Amoebozoa</taxon>
        <taxon>Evosea</taxon>
        <taxon>Variosea</taxon>
        <taxon>Cavosteliida</taxon>
        <taxon>Cavosteliaceae</taxon>
        <taxon>Planoprotostelium</taxon>
    </lineage>
</organism>
<dbReference type="GO" id="GO:0005886">
    <property type="term" value="C:plasma membrane"/>
    <property type="evidence" value="ECO:0007669"/>
    <property type="project" value="TreeGrafter"/>
</dbReference>
<dbReference type="InterPro" id="IPR050122">
    <property type="entry name" value="RTK"/>
</dbReference>
<keyword evidence="8" id="KW-1185">Reference proteome</keyword>
<dbReference type="InterPro" id="IPR008266">
    <property type="entry name" value="Tyr_kinase_AS"/>
</dbReference>
<dbReference type="InParanoid" id="A0A2P6N2C3"/>
<evidence type="ECO:0000256" key="2">
    <source>
        <dbReference type="ARBA" id="ARBA00051243"/>
    </source>
</evidence>
<dbReference type="PROSITE" id="PS00109">
    <property type="entry name" value="PROTEIN_KINASE_TYR"/>
    <property type="match status" value="1"/>
</dbReference>
<dbReference type="PROSITE" id="PS50011">
    <property type="entry name" value="PROTEIN_KINASE_DOM"/>
    <property type="match status" value="1"/>
</dbReference>
<sequence length="1348" mass="146002">MHTCFLLNGVGVQLEVLLRIKMRRTRFKSNKTTQCLHSLPKLDQRTHVNMWSMRVCLLFSVAIASSVYQITGPSADEVLSKAILDNSTEVTVYFNTSVTTCTQTSFLFQYPKILNFIGLGSNNTTLHECYFSYINNDGEFNARGFNVEDMLFTNAENTPFYIGADKVVVTDILFNNISTLVLFDLTTNTAEFYNCTFRNAPIANGMEGPQFIVWLHSGSIFFDRWYVYSELYYGVGLWMDPGCLNSTIQNSYLKGMSTSLYNSDPPCGDMHVYNTIFTDHNAVLWQSNFLNTFGNLLIENCTFTDSLVYPGLDSASPDYTIYRNNLYVNVTQYVGSWPLNKFLGPGSFLAYNETWIDCSGTMYWAHGGSEFILDSIRVINNTNPFSGVIWSAIQVKNSLFQNIHNSQSSVIQLSPSFNYYFNHTVTNCTFIDTTSQQGVIAVIGFLGRLNVDGCTFVNSSTPRNGGVLFVSSEAVQIAITNSHFTRNSAKGNGGVGYVRIIEPSVGAPTLVNPLFVLENITIDDGSAKSGGGFYFSGPVPQISVRNLTAQNNHVGVFGGVLFIGSSTSSVQLSTLKLYNNSAGTAGGAVHVQVAVTNVYLDDVTALGNHAVLEGGTIVFGGIQMKNVTLMKNVRCFYSQAYLGSCVSVSCPMRNLTIDGLTALFGVGQRGAALRISSAVDSVLVSNSVLSHNQAQYVGGALSLSGTLGRVILSNDTFTNNEGPQGGCISVTGAIDQMTLEDCKLNGNTGQVGGALYVSPTRSLSLLINHSEVRDNTVSVNGGGIFFQSVGGAIEMNNVAMSNNQAGSSGGGIQIINSDAKMIASSLTNNKAVTQGGAVDFVVQSNSTLTKRSETSFSLDKRSISDPTLDVTGSQYSGNTGPLGTSISSNGDTSITSSSFDDGGNHSTLVLSNAQVHKNVIHNGYILVNRGLVVLADNNIEGSLTLKMNTSATIVDGGNNTRTLSDSITCSSGYQLNVTAQNSQCVLADSTAGQVVSLGDQERKVAIGAAVGSVVGVIVIALIIVGIVMYRRSLKQKALIRDAKYSNTYDSINFSIIELGAAKKSVINFDDLQDMKKIGEGAFGVVYVAMFRGIQVAVKQIKAEVVTEGQLKDFLHEVSIIQNLRAHPHVVSFVGLSFPPQPLSLVTEFCGGGSLERFITEENPPLSQRIHFIEGIALGMLHLHAEGIIHRDLAVRNILLTSHYDVKVADFGMSRVNQDEEASGKTQSSVGPLKWMAPEAIIKKEYSRKSDVFSYGVTVWEILTGKEPYEDMDGLEVAIAVTTKDLRLQIPPQTDTKLARLMILCWTKQPQGRPTFDGICNLLGVNEKTNELQEEEEMPRAITQAFNRS</sequence>
<dbReference type="PRINTS" id="PR00109">
    <property type="entry name" value="TYRKINASE"/>
</dbReference>
<dbReference type="CDD" id="cd13999">
    <property type="entry name" value="STKc_MAP3K-like"/>
    <property type="match status" value="1"/>
</dbReference>
<dbReference type="PROSITE" id="PS00107">
    <property type="entry name" value="PROTEIN_KINASE_ATP"/>
    <property type="match status" value="1"/>
</dbReference>
<dbReference type="STRING" id="1890364.A0A2P6N2C3"/>
<dbReference type="GO" id="GO:0004714">
    <property type="term" value="F:transmembrane receptor protein tyrosine kinase activity"/>
    <property type="evidence" value="ECO:0007669"/>
    <property type="project" value="UniProtKB-EC"/>
</dbReference>
<feature type="binding site" evidence="3">
    <location>
        <position position="1098"/>
    </location>
    <ligand>
        <name>ATP</name>
        <dbReference type="ChEBI" id="CHEBI:30616"/>
    </ligand>
</feature>
<comment type="caution">
    <text evidence="7">The sequence shown here is derived from an EMBL/GenBank/DDBJ whole genome shotgun (WGS) entry which is preliminary data.</text>
</comment>
<dbReference type="EMBL" id="MDYQ01000240">
    <property type="protein sequence ID" value="PRP78091.1"/>
    <property type="molecule type" value="Genomic_DNA"/>
</dbReference>
<feature type="region of interest" description="Disordered" evidence="4">
    <location>
        <begin position="869"/>
        <end position="896"/>
    </location>
</feature>
<dbReference type="Gene3D" id="3.30.200.20">
    <property type="entry name" value="Phosphorylase Kinase, domain 1"/>
    <property type="match status" value="1"/>
</dbReference>
<dbReference type="GO" id="GO:0043235">
    <property type="term" value="C:receptor complex"/>
    <property type="evidence" value="ECO:0007669"/>
    <property type="project" value="TreeGrafter"/>
</dbReference>
<dbReference type="GO" id="GO:0005524">
    <property type="term" value="F:ATP binding"/>
    <property type="evidence" value="ECO:0007669"/>
    <property type="project" value="UniProtKB-UniRule"/>
</dbReference>
<comment type="catalytic activity">
    <reaction evidence="2">
        <text>L-tyrosyl-[protein] + ATP = O-phospho-L-tyrosyl-[protein] + ADP + H(+)</text>
        <dbReference type="Rhea" id="RHEA:10596"/>
        <dbReference type="Rhea" id="RHEA-COMP:10136"/>
        <dbReference type="Rhea" id="RHEA-COMP:20101"/>
        <dbReference type="ChEBI" id="CHEBI:15378"/>
        <dbReference type="ChEBI" id="CHEBI:30616"/>
        <dbReference type="ChEBI" id="CHEBI:46858"/>
        <dbReference type="ChEBI" id="CHEBI:61978"/>
        <dbReference type="ChEBI" id="CHEBI:456216"/>
        <dbReference type="EC" id="2.7.10.1"/>
    </reaction>
</comment>
<dbReference type="OrthoDB" id="1668230at2759"/>
<dbReference type="InterPro" id="IPR006626">
    <property type="entry name" value="PbH1"/>
</dbReference>
<dbReference type="SUPFAM" id="SSF51126">
    <property type="entry name" value="Pectin lyase-like"/>
    <property type="match status" value="3"/>
</dbReference>
<evidence type="ECO:0000256" key="1">
    <source>
        <dbReference type="ARBA" id="ARBA00004167"/>
    </source>
</evidence>
<dbReference type="InterPro" id="IPR017441">
    <property type="entry name" value="Protein_kinase_ATP_BS"/>
</dbReference>
<comment type="subcellular location">
    <subcellularLocation>
        <location evidence="1">Membrane</location>
        <topology evidence="1">Single-pass membrane protein</topology>
    </subcellularLocation>
</comment>
<keyword evidence="5" id="KW-0812">Transmembrane</keyword>
<name>A0A2P6N2C3_9EUKA</name>
<reference evidence="7 8" key="1">
    <citation type="journal article" date="2018" name="Genome Biol. Evol.">
        <title>Multiple Roots of Fruiting Body Formation in Amoebozoa.</title>
        <authorList>
            <person name="Hillmann F."/>
            <person name="Forbes G."/>
            <person name="Novohradska S."/>
            <person name="Ferling I."/>
            <person name="Riege K."/>
            <person name="Groth M."/>
            <person name="Westermann M."/>
            <person name="Marz M."/>
            <person name="Spaller T."/>
            <person name="Winckler T."/>
            <person name="Schaap P."/>
            <person name="Glockner G."/>
        </authorList>
    </citation>
    <scope>NUCLEOTIDE SEQUENCE [LARGE SCALE GENOMIC DNA]</scope>
    <source>
        <strain evidence="7 8">Jena</strain>
    </source>
</reference>
<dbReference type="SUPFAM" id="SSF56112">
    <property type="entry name" value="Protein kinase-like (PK-like)"/>
    <property type="match status" value="1"/>
</dbReference>
<evidence type="ECO:0000313" key="7">
    <source>
        <dbReference type="EMBL" id="PRP78091.1"/>
    </source>
</evidence>
<keyword evidence="5" id="KW-1133">Transmembrane helix</keyword>
<dbReference type="InterPro" id="IPR020635">
    <property type="entry name" value="Tyr_kinase_cat_dom"/>
</dbReference>
<dbReference type="Gene3D" id="1.10.510.10">
    <property type="entry name" value="Transferase(Phosphotransferase) domain 1"/>
    <property type="match status" value="1"/>
</dbReference>